<dbReference type="EMBL" id="CP027665">
    <property type="protein sequence ID" value="QEP30322.1"/>
    <property type="molecule type" value="Genomic_DNA"/>
</dbReference>
<gene>
    <name evidence="1" type="ORF">C6Y53_19015</name>
</gene>
<dbReference type="RefSeq" id="WP_149615513.1">
    <property type="nucleotide sequence ID" value="NZ_CP027665.1"/>
</dbReference>
<evidence type="ECO:0000313" key="2">
    <source>
        <dbReference type="Proteomes" id="UP000237655"/>
    </source>
</evidence>
<keyword evidence="2" id="KW-1185">Reference proteome</keyword>
<reference evidence="2" key="1">
    <citation type="submission" date="2018-03" db="EMBL/GenBank/DDBJ databases">
        <title>Genomic analysis of the strain SH-1 isolated from shrimp intestine.</title>
        <authorList>
            <person name="Kim Y.-S."/>
            <person name="Kim S.-E."/>
            <person name="Kim K.-H."/>
        </authorList>
    </citation>
    <scope>NUCLEOTIDE SEQUENCE [LARGE SCALE GENOMIC DNA]</scope>
    <source>
        <strain evidence="2">SH-1</strain>
    </source>
</reference>
<evidence type="ECO:0000313" key="1">
    <source>
        <dbReference type="EMBL" id="QEP30322.1"/>
    </source>
</evidence>
<accession>A0A5C2H5T0</accession>
<dbReference type="AlphaFoldDB" id="A0A5C2H5T0"/>
<proteinExistence type="predicted"/>
<dbReference type="KEGG" id="thas:C6Y53_19015"/>
<dbReference type="Proteomes" id="UP000237655">
    <property type="component" value="Chromosome"/>
</dbReference>
<name>A0A5C2H5T0_9RHOB</name>
<organism evidence="1 2">
    <name type="scientific">Pukyongiella litopenaei</name>
    <dbReference type="NCBI Taxonomy" id="2605946"/>
    <lineage>
        <taxon>Bacteria</taxon>
        <taxon>Pseudomonadati</taxon>
        <taxon>Pseudomonadota</taxon>
        <taxon>Alphaproteobacteria</taxon>
        <taxon>Rhodobacterales</taxon>
        <taxon>Paracoccaceae</taxon>
        <taxon>Pukyongiella</taxon>
    </lineage>
</organism>
<protein>
    <submittedName>
        <fullName evidence="1">Uncharacterized protein</fullName>
    </submittedName>
</protein>
<sequence length="130" mass="14655">MAEKGPLEAANIDGKSLALHKGVPLTNYGLPLGTLKRDSQRLLEREALVPDPNQYWPLMKRSMIINGYYTVGFQIPDKIQPWEWPVRGKDEPRPAADHATGSLGNNILLIPDRNSPRVNKLTKLFQDRLT</sequence>